<sequence length="197" mass="22291">MQLAIDEQKKRFTIGYGLTFGKKRDASKELVKFDCASFLKNCQNPQWTEIGENTWELRADSETGKSFLVCGFDTTSDYPLKTMIMRDSSEDKQFIEIQVVAVNEPVNELLLTFPAEIEFPDTLPLLSQKEASEGNLLKKMTDMLHMMFAPMALHNQDARKALPVFGDVDWDAAELKYAEMTPALKRLAPEARAAAMK</sequence>
<comment type="caution">
    <text evidence="1">The sequence shown here is derived from an EMBL/GenBank/DDBJ whole genome shotgun (WGS) entry which is preliminary data.</text>
</comment>
<dbReference type="Proteomes" id="UP000004358">
    <property type="component" value="Unassembled WGS sequence"/>
</dbReference>
<reference evidence="1 2" key="1">
    <citation type="submission" date="2006-02" db="EMBL/GenBank/DDBJ databases">
        <authorList>
            <person name="Amann R."/>
            <person name="Ferriera S."/>
            <person name="Johnson J."/>
            <person name="Kravitz S."/>
            <person name="Halpern A."/>
            <person name="Remington K."/>
            <person name="Beeson K."/>
            <person name="Tran B."/>
            <person name="Rogers Y.-H."/>
            <person name="Friedman R."/>
            <person name="Venter J.C."/>
        </authorList>
    </citation>
    <scope>NUCLEOTIDE SEQUENCE [LARGE SCALE GENOMIC DNA]</scope>
    <source>
        <strain evidence="1 2">DSM 3645</strain>
    </source>
</reference>
<dbReference type="AlphaFoldDB" id="A3ZV37"/>
<organism evidence="1 2">
    <name type="scientific">Blastopirellula marina DSM 3645</name>
    <dbReference type="NCBI Taxonomy" id="314230"/>
    <lineage>
        <taxon>Bacteria</taxon>
        <taxon>Pseudomonadati</taxon>
        <taxon>Planctomycetota</taxon>
        <taxon>Planctomycetia</taxon>
        <taxon>Pirellulales</taxon>
        <taxon>Pirellulaceae</taxon>
        <taxon>Blastopirellula</taxon>
    </lineage>
</organism>
<dbReference type="STRING" id="314230.DSM3645_03978"/>
<dbReference type="HOGENOM" id="CLU_1381766_0_0_0"/>
<protein>
    <submittedName>
        <fullName evidence="1">Uncharacterized protein</fullName>
    </submittedName>
</protein>
<evidence type="ECO:0000313" key="1">
    <source>
        <dbReference type="EMBL" id="EAQ79605.1"/>
    </source>
</evidence>
<name>A3ZV37_9BACT</name>
<accession>A3ZV37</accession>
<dbReference type="EMBL" id="AANZ01000014">
    <property type="protein sequence ID" value="EAQ79605.1"/>
    <property type="molecule type" value="Genomic_DNA"/>
</dbReference>
<proteinExistence type="predicted"/>
<evidence type="ECO:0000313" key="2">
    <source>
        <dbReference type="Proteomes" id="UP000004358"/>
    </source>
</evidence>
<gene>
    <name evidence="1" type="ORF">DSM3645_03978</name>
</gene>